<dbReference type="InterPro" id="IPR046960">
    <property type="entry name" value="PPR_At4g14850-like_plant"/>
</dbReference>
<sequence length="136" mass="15281">MPISVILDGFIKAREIERARQVFDEMPISVRDAATWGTMLPGYAQTKHYNQCLSLYDQMLVLSVPHDNMSLVSVLSACARMGELEMGIQVHDLITRSRIQIDSFLCTALVDLYAKSGRIETALGIFEARPDKNLFT</sequence>
<accession>A0A251RZR5</accession>
<evidence type="ECO:0000259" key="3">
    <source>
        <dbReference type="Pfam" id="PF23276"/>
    </source>
</evidence>
<reference evidence="4 6" key="1">
    <citation type="journal article" date="2017" name="Nature">
        <title>The sunflower genome provides insights into oil metabolism, flowering and Asterid evolution.</title>
        <authorList>
            <person name="Badouin H."/>
            <person name="Gouzy J."/>
            <person name="Grassa C.J."/>
            <person name="Murat F."/>
            <person name="Staton S.E."/>
            <person name="Cottret L."/>
            <person name="Lelandais-Briere C."/>
            <person name="Owens G.L."/>
            <person name="Carrere S."/>
            <person name="Mayjonade B."/>
            <person name="Legrand L."/>
            <person name="Gill N."/>
            <person name="Kane N.C."/>
            <person name="Bowers J.E."/>
            <person name="Hubner S."/>
            <person name="Bellec A."/>
            <person name="Berard A."/>
            <person name="Berges H."/>
            <person name="Blanchet N."/>
            <person name="Boniface M.C."/>
            <person name="Brunel D."/>
            <person name="Catrice O."/>
            <person name="Chaidir N."/>
            <person name="Claudel C."/>
            <person name="Donnadieu C."/>
            <person name="Faraut T."/>
            <person name="Fievet G."/>
            <person name="Helmstetter N."/>
            <person name="King M."/>
            <person name="Knapp S.J."/>
            <person name="Lai Z."/>
            <person name="Le Paslier M.C."/>
            <person name="Lippi Y."/>
            <person name="Lorenzon L."/>
            <person name="Mandel J.R."/>
            <person name="Marage G."/>
            <person name="Marchand G."/>
            <person name="Marquand E."/>
            <person name="Bret-Mestries E."/>
            <person name="Morien E."/>
            <person name="Nambeesan S."/>
            <person name="Nguyen T."/>
            <person name="Pegot-Espagnet P."/>
            <person name="Pouilly N."/>
            <person name="Raftis F."/>
            <person name="Sallet E."/>
            <person name="Schiex T."/>
            <person name="Thomas J."/>
            <person name="Vandecasteele C."/>
            <person name="Vares D."/>
            <person name="Vear F."/>
            <person name="Vautrin S."/>
            <person name="Crespi M."/>
            <person name="Mangin B."/>
            <person name="Burke J.M."/>
            <person name="Salse J."/>
            <person name="Munos S."/>
            <person name="Vincourt P."/>
            <person name="Rieseberg L.H."/>
            <person name="Langlade N.B."/>
        </authorList>
    </citation>
    <scope>NUCLEOTIDE SEQUENCE [LARGE SCALE GENOMIC DNA]</scope>
    <source>
        <strain evidence="6">cv. SF193</strain>
        <tissue evidence="4">Leaves</tissue>
    </source>
</reference>
<dbReference type="InParanoid" id="A0A251RZR5"/>
<evidence type="ECO:0000313" key="5">
    <source>
        <dbReference type="EMBL" id="OTF90401.1"/>
    </source>
</evidence>
<dbReference type="PROSITE" id="PS51375">
    <property type="entry name" value="PPR"/>
    <property type="match status" value="1"/>
</dbReference>
<reference evidence="4" key="3">
    <citation type="submission" date="2020-06" db="EMBL/GenBank/DDBJ databases">
        <title>Helianthus annuus Genome sequencing and assembly Release 2.</title>
        <authorList>
            <person name="Gouzy J."/>
            <person name="Langlade N."/>
            <person name="Munos S."/>
        </authorList>
    </citation>
    <scope>NUCLEOTIDE SEQUENCE</scope>
    <source>
        <tissue evidence="4">Leaves</tissue>
    </source>
</reference>
<keyword evidence="1" id="KW-0677">Repeat</keyword>
<dbReference type="NCBIfam" id="TIGR00756">
    <property type="entry name" value="PPR"/>
    <property type="match status" value="2"/>
</dbReference>
<dbReference type="Pfam" id="PF23276">
    <property type="entry name" value="TPR_24"/>
    <property type="match status" value="1"/>
</dbReference>
<name>A0A251RZR5_HELAN</name>
<dbReference type="InterPro" id="IPR002885">
    <property type="entry name" value="PPR_rpt"/>
</dbReference>
<dbReference type="EMBL" id="MNCJ02000331">
    <property type="protein sequence ID" value="KAF5758036.1"/>
    <property type="molecule type" value="Genomic_DNA"/>
</dbReference>
<reference evidence="5" key="2">
    <citation type="submission" date="2017-02" db="EMBL/GenBank/DDBJ databases">
        <title>Sunflower complete genome.</title>
        <authorList>
            <person name="Langlade N."/>
            <person name="Munos S."/>
        </authorList>
    </citation>
    <scope>NUCLEOTIDE SEQUENCE [LARGE SCALE GENOMIC DNA]</scope>
    <source>
        <tissue evidence="5">Leaves</tissue>
    </source>
</reference>
<organism evidence="5 6">
    <name type="scientific">Helianthus annuus</name>
    <name type="common">Common sunflower</name>
    <dbReference type="NCBI Taxonomy" id="4232"/>
    <lineage>
        <taxon>Eukaryota</taxon>
        <taxon>Viridiplantae</taxon>
        <taxon>Streptophyta</taxon>
        <taxon>Embryophyta</taxon>
        <taxon>Tracheophyta</taxon>
        <taxon>Spermatophyta</taxon>
        <taxon>Magnoliopsida</taxon>
        <taxon>eudicotyledons</taxon>
        <taxon>Gunneridae</taxon>
        <taxon>Pentapetalae</taxon>
        <taxon>asterids</taxon>
        <taxon>campanulids</taxon>
        <taxon>Asterales</taxon>
        <taxon>Asteraceae</taxon>
        <taxon>Asteroideae</taxon>
        <taxon>Heliantheae alliance</taxon>
        <taxon>Heliantheae</taxon>
        <taxon>Helianthus</taxon>
    </lineage>
</organism>
<gene>
    <name evidence="5" type="ORF">HannXRQ_Chr16g0499241</name>
    <name evidence="4" type="ORF">HanXRQr2_Chr16g0724781</name>
</gene>
<dbReference type="PANTHER" id="PTHR47926">
    <property type="entry name" value="PENTATRICOPEPTIDE REPEAT-CONTAINING PROTEIN"/>
    <property type="match status" value="1"/>
</dbReference>
<dbReference type="GO" id="GO:0003723">
    <property type="term" value="F:RNA binding"/>
    <property type="evidence" value="ECO:0007669"/>
    <property type="project" value="InterPro"/>
</dbReference>
<feature type="repeat" description="PPR" evidence="2">
    <location>
        <begin position="32"/>
        <end position="66"/>
    </location>
</feature>
<evidence type="ECO:0000256" key="2">
    <source>
        <dbReference type="PROSITE-ProRule" id="PRU00708"/>
    </source>
</evidence>
<feature type="domain" description="Pentatricopeptide repeat-containing protein-mitochondrial" evidence="3">
    <location>
        <begin position="71"/>
        <end position="127"/>
    </location>
</feature>
<keyword evidence="6" id="KW-1185">Reference proteome</keyword>
<dbReference type="EMBL" id="CM007905">
    <property type="protein sequence ID" value="OTF90401.1"/>
    <property type="molecule type" value="Genomic_DNA"/>
</dbReference>
<dbReference type="Proteomes" id="UP000215914">
    <property type="component" value="Chromosome 16"/>
</dbReference>
<dbReference type="InterPro" id="IPR057027">
    <property type="entry name" value="TPR_mt"/>
</dbReference>
<dbReference type="PANTHER" id="PTHR47926:SF436">
    <property type="entry name" value="PENTATRICOPEPTIDE REPEAT-CONTAINING PROTEIN ELI1, CHLOROPLASTIC-LIKE ISOFORM X2"/>
    <property type="match status" value="1"/>
</dbReference>
<protein>
    <submittedName>
        <fullName evidence="5">Putative pentatricopeptide repeat protein</fullName>
    </submittedName>
    <submittedName>
        <fullName evidence="4">Tetratricopeptide-like helical domain superfamily</fullName>
    </submittedName>
</protein>
<dbReference type="Gene3D" id="1.25.40.10">
    <property type="entry name" value="Tetratricopeptide repeat domain"/>
    <property type="match status" value="1"/>
</dbReference>
<dbReference type="OMA" id="CARMGEL"/>
<dbReference type="Pfam" id="PF01535">
    <property type="entry name" value="PPR"/>
    <property type="match status" value="2"/>
</dbReference>
<dbReference type="AlphaFoldDB" id="A0A251RZR5"/>
<dbReference type="Gramene" id="mRNA:HanXRQr2_Chr16g0724781">
    <property type="protein sequence ID" value="CDS:HanXRQr2_Chr16g0724781.1"/>
    <property type="gene ID" value="HanXRQr2_Chr16g0724781"/>
</dbReference>
<dbReference type="GO" id="GO:0009451">
    <property type="term" value="P:RNA modification"/>
    <property type="evidence" value="ECO:0007669"/>
    <property type="project" value="InterPro"/>
</dbReference>
<dbReference type="InterPro" id="IPR011990">
    <property type="entry name" value="TPR-like_helical_dom_sf"/>
</dbReference>
<evidence type="ECO:0000313" key="6">
    <source>
        <dbReference type="Proteomes" id="UP000215914"/>
    </source>
</evidence>
<evidence type="ECO:0000256" key="1">
    <source>
        <dbReference type="ARBA" id="ARBA00022737"/>
    </source>
</evidence>
<proteinExistence type="predicted"/>
<evidence type="ECO:0000313" key="4">
    <source>
        <dbReference type="EMBL" id="KAF5758036.1"/>
    </source>
</evidence>